<keyword evidence="1" id="KW-0064">Aspartyl protease</keyword>
<reference evidence="3" key="2">
    <citation type="submission" date="2015-01" db="EMBL/GenBank/DDBJ databases">
        <title>Evolutionary Origins and Diversification of the Mycorrhizal Mutualists.</title>
        <authorList>
            <consortium name="DOE Joint Genome Institute"/>
            <consortium name="Mycorrhizal Genomics Consortium"/>
            <person name="Kohler A."/>
            <person name="Kuo A."/>
            <person name="Nagy L.G."/>
            <person name="Floudas D."/>
            <person name="Copeland A."/>
            <person name="Barry K.W."/>
            <person name="Cichocki N."/>
            <person name="Veneault-Fourrey C."/>
            <person name="LaButti K."/>
            <person name="Lindquist E.A."/>
            <person name="Lipzen A."/>
            <person name="Lundell T."/>
            <person name="Morin E."/>
            <person name="Murat C."/>
            <person name="Riley R."/>
            <person name="Ohm R."/>
            <person name="Sun H."/>
            <person name="Tunlid A."/>
            <person name="Henrissat B."/>
            <person name="Grigoriev I.V."/>
            <person name="Hibbett D.S."/>
            <person name="Martin F."/>
        </authorList>
    </citation>
    <scope>NUCLEOTIDE SEQUENCE [LARGE SCALE GENOMIC DNA]</scope>
    <source>
        <strain evidence="3">Foug A</strain>
    </source>
</reference>
<dbReference type="OrthoDB" id="5535068at2759"/>
<dbReference type="GO" id="GO:0004190">
    <property type="term" value="F:aspartic-type endopeptidase activity"/>
    <property type="evidence" value="ECO:0007669"/>
    <property type="project" value="UniProtKB-KW"/>
</dbReference>
<evidence type="ECO:0000313" key="3">
    <source>
        <dbReference type="Proteomes" id="UP000053989"/>
    </source>
</evidence>
<protein>
    <recommendedName>
        <fullName evidence="4">Peptidase A2 domain-containing protein</fullName>
    </recommendedName>
</protein>
<proteinExistence type="predicted"/>
<dbReference type="PROSITE" id="PS00141">
    <property type="entry name" value="ASP_PROTEASE"/>
    <property type="match status" value="1"/>
</dbReference>
<keyword evidence="1" id="KW-0645">Protease</keyword>
<dbReference type="EMBL" id="KN822225">
    <property type="protein sequence ID" value="KIM52093.1"/>
    <property type="molecule type" value="Genomic_DNA"/>
</dbReference>
<feature type="non-terminal residue" evidence="2">
    <location>
        <position position="100"/>
    </location>
</feature>
<dbReference type="InParanoid" id="A0A0C2YQW4"/>
<feature type="non-terminal residue" evidence="2">
    <location>
        <position position="1"/>
    </location>
</feature>
<keyword evidence="1" id="KW-0378">Hydrolase</keyword>
<dbReference type="STRING" id="1036808.A0A0C2YQW4"/>
<dbReference type="GO" id="GO:0006508">
    <property type="term" value="P:proteolysis"/>
    <property type="evidence" value="ECO:0007669"/>
    <property type="project" value="InterPro"/>
</dbReference>
<dbReference type="CDD" id="cd00303">
    <property type="entry name" value="retropepsin_like"/>
    <property type="match status" value="1"/>
</dbReference>
<accession>A0A0C2YQW4</accession>
<name>A0A0C2YQW4_9AGAM</name>
<dbReference type="HOGENOM" id="CLU_181174_0_0_1"/>
<dbReference type="Gene3D" id="2.40.70.10">
    <property type="entry name" value="Acid Proteases"/>
    <property type="match status" value="1"/>
</dbReference>
<dbReference type="AlphaFoldDB" id="A0A0C2YQW4"/>
<reference evidence="2 3" key="1">
    <citation type="submission" date="2014-04" db="EMBL/GenBank/DDBJ databases">
        <authorList>
            <consortium name="DOE Joint Genome Institute"/>
            <person name="Kuo A."/>
            <person name="Kohler A."/>
            <person name="Nagy L.G."/>
            <person name="Floudas D."/>
            <person name="Copeland A."/>
            <person name="Barry K.W."/>
            <person name="Cichocki N."/>
            <person name="Veneault-Fourrey C."/>
            <person name="LaButti K."/>
            <person name="Lindquist E.A."/>
            <person name="Lipzen A."/>
            <person name="Lundell T."/>
            <person name="Morin E."/>
            <person name="Murat C."/>
            <person name="Sun H."/>
            <person name="Tunlid A."/>
            <person name="Henrissat B."/>
            <person name="Grigoriev I.V."/>
            <person name="Hibbett D.S."/>
            <person name="Martin F."/>
            <person name="Nordberg H.P."/>
            <person name="Cantor M.N."/>
            <person name="Hua S.X."/>
        </authorList>
    </citation>
    <scope>NUCLEOTIDE SEQUENCE [LARGE SCALE GENOMIC DNA]</scope>
    <source>
        <strain evidence="2 3">Foug A</strain>
    </source>
</reference>
<keyword evidence="3" id="KW-1185">Reference proteome</keyword>
<evidence type="ECO:0000256" key="1">
    <source>
        <dbReference type="ARBA" id="ARBA00022750"/>
    </source>
</evidence>
<dbReference type="InterPro" id="IPR001969">
    <property type="entry name" value="Aspartic_peptidase_AS"/>
</dbReference>
<sequence>AIIDSGSTLNVIRASIVRTVIKMPMDTSHIMHMKDANGGTSRLLGLILHVPLFCGAAKTWAHVYVSPDNNSGFDLLLDCPWAQGNIISIVEKDSGTYIVF</sequence>
<dbReference type="InterPro" id="IPR021109">
    <property type="entry name" value="Peptidase_aspartic_dom_sf"/>
</dbReference>
<organism evidence="2 3">
    <name type="scientific">Scleroderma citrinum Foug A</name>
    <dbReference type="NCBI Taxonomy" id="1036808"/>
    <lineage>
        <taxon>Eukaryota</taxon>
        <taxon>Fungi</taxon>
        <taxon>Dikarya</taxon>
        <taxon>Basidiomycota</taxon>
        <taxon>Agaricomycotina</taxon>
        <taxon>Agaricomycetes</taxon>
        <taxon>Agaricomycetidae</taxon>
        <taxon>Boletales</taxon>
        <taxon>Sclerodermatineae</taxon>
        <taxon>Sclerodermataceae</taxon>
        <taxon>Scleroderma</taxon>
    </lineage>
</organism>
<dbReference type="Proteomes" id="UP000053989">
    <property type="component" value="Unassembled WGS sequence"/>
</dbReference>
<gene>
    <name evidence="2" type="ORF">SCLCIDRAFT_43325</name>
</gene>
<evidence type="ECO:0008006" key="4">
    <source>
        <dbReference type="Google" id="ProtNLM"/>
    </source>
</evidence>
<evidence type="ECO:0000313" key="2">
    <source>
        <dbReference type="EMBL" id="KIM52093.1"/>
    </source>
</evidence>